<dbReference type="Proteomes" id="UP000188533">
    <property type="component" value="Unassembled WGS sequence"/>
</dbReference>
<feature type="compositionally biased region" description="Polar residues" evidence="1">
    <location>
        <begin position="164"/>
        <end position="176"/>
    </location>
</feature>
<dbReference type="AlphaFoldDB" id="A0A1Q3DWZ9"/>
<feature type="region of interest" description="Disordered" evidence="1">
    <location>
        <begin position="504"/>
        <end position="529"/>
    </location>
</feature>
<dbReference type="InterPro" id="IPR032801">
    <property type="entry name" value="PXL2A/B/C"/>
</dbReference>
<keyword evidence="3" id="KW-1185">Reference proteome</keyword>
<dbReference type="Pfam" id="PF13911">
    <property type="entry name" value="AhpC-TSA_2"/>
    <property type="match status" value="1"/>
</dbReference>
<comment type="caution">
    <text evidence="2">The sequence shown here is derived from an EMBL/GenBank/DDBJ whole genome shotgun (WGS) entry which is preliminary data.</text>
</comment>
<feature type="region of interest" description="Disordered" evidence="1">
    <location>
        <begin position="149"/>
        <end position="196"/>
    </location>
</feature>
<dbReference type="EMBL" id="BDGU01000013">
    <property type="protein sequence ID" value="GAV99363.1"/>
    <property type="molecule type" value="Genomic_DNA"/>
</dbReference>
<feature type="region of interest" description="Disordered" evidence="1">
    <location>
        <begin position="20"/>
        <end position="56"/>
    </location>
</feature>
<evidence type="ECO:0000313" key="3">
    <source>
        <dbReference type="Proteomes" id="UP000188533"/>
    </source>
</evidence>
<dbReference type="PANTHER" id="PTHR28630">
    <property type="match status" value="1"/>
</dbReference>
<protein>
    <submittedName>
        <fullName evidence="2">Uncharacterized protein</fullName>
    </submittedName>
</protein>
<feature type="compositionally biased region" description="Low complexity" evidence="1">
    <location>
        <begin position="25"/>
        <end position="40"/>
    </location>
</feature>
<feature type="compositionally biased region" description="Acidic residues" evidence="1">
    <location>
        <begin position="149"/>
        <end position="161"/>
    </location>
</feature>
<sequence>MICNDLPNMVMLRGVPASVSDLTDDSYSSRSSPRLSATISHPVSFTDKSNPSTTTSAKYSSEFPVAPNLKRCSFFPDPELEPLKPWQVALNRHMKNANILTFDRDETRSSDIFVERGNGPHTNIQHDDLISSAWRHPYPSSWLEMSISDEEEELDWDDEDDRSVQGSDGGSTTSINGFVDTNKPLPRTPLKPPNTISFRTQEIGATPTIRRTRSQTVPQHALEAYASPLPSPSTTTSKRVEYLHLADRPRPPLDNPFLSRISEKSEETVEEPRQSEATVNVQFRSKDTHVVVPWHRSSFPSKVTFLPTLKRSSSSMRSLEHFWEQKFGRNDPEPETKYRRRDRFFRSKKRLEPLQEECASEHTPEPVDVPPFSVDGIPSAAETAQATYIRVLNEDGTSISFGKVLSGGDSGDVGDKVKTIVCFIRHFLCPMCQDYMYSIGRNIDPVALERAGLRLVIVGNGGWQMIKSYRRIFKLPYAVYTDPTATLYTALGMTLRTLDAGPKISSASSSSSTISISPTSSSSSLPDSTEIRPETYVRHKSLLSGVSLVLRNAVKARMPIWRYMGDKALLGGEFVFEKVPGKDISCVWAHRMRYTTAHEEIKSVVGEAQASSVDVGSCSGKSGSGNGLCRCIIIRPMQYRFVVARLRKYDEQASLFDLFHHCFANLFYFILEEV</sequence>
<reference evidence="2 3" key="1">
    <citation type="submission" date="2016-08" db="EMBL/GenBank/DDBJ databases">
        <authorList>
            <consortium name="Lentinula edodes genome sequencing consortium"/>
            <person name="Sakamoto Y."/>
            <person name="Nakade K."/>
            <person name="Sato S."/>
            <person name="Yoshida Y."/>
            <person name="Miyazaki K."/>
            <person name="Natsume S."/>
            <person name="Konno N."/>
        </authorList>
    </citation>
    <scope>NUCLEOTIDE SEQUENCE [LARGE SCALE GENOMIC DNA]</scope>
    <source>
        <strain evidence="2 3">NBRC 111202</strain>
    </source>
</reference>
<feature type="compositionally biased region" description="Low complexity" evidence="1">
    <location>
        <begin position="504"/>
        <end position="528"/>
    </location>
</feature>
<feature type="compositionally biased region" description="Polar residues" evidence="1">
    <location>
        <begin position="41"/>
        <end position="56"/>
    </location>
</feature>
<name>A0A1Q3DWZ9_LENED</name>
<evidence type="ECO:0000256" key="1">
    <source>
        <dbReference type="SAM" id="MobiDB-lite"/>
    </source>
</evidence>
<accession>A0A1Q3DWZ9</accession>
<evidence type="ECO:0000313" key="2">
    <source>
        <dbReference type="EMBL" id="GAV99363.1"/>
    </source>
</evidence>
<proteinExistence type="predicted"/>
<gene>
    <name evidence="2" type="ORF">LENED_000816</name>
</gene>
<dbReference type="PANTHER" id="PTHR28630:SF3">
    <property type="entry name" value="PEROXIREDOXIN-LIKE 2C"/>
    <property type="match status" value="1"/>
</dbReference>
<organism evidence="2 3">
    <name type="scientific">Lentinula edodes</name>
    <name type="common">Shiitake mushroom</name>
    <name type="synonym">Lentinus edodes</name>
    <dbReference type="NCBI Taxonomy" id="5353"/>
    <lineage>
        <taxon>Eukaryota</taxon>
        <taxon>Fungi</taxon>
        <taxon>Dikarya</taxon>
        <taxon>Basidiomycota</taxon>
        <taxon>Agaricomycotina</taxon>
        <taxon>Agaricomycetes</taxon>
        <taxon>Agaricomycetidae</taxon>
        <taxon>Agaricales</taxon>
        <taxon>Marasmiineae</taxon>
        <taxon>Omphalotaceae</taxon>
        <taxon>Lentinula</taxon>
    </lineage>
</organism>
<reference evidence="2 3" key="2">
    <citation type="submission" date="2017-02" db="EMBL/GenBank/DDBJ databases">
        <title>A genome survey and senescence transcriptome analysis in Lentinula edodes.</title>
        <authorList>
            <person name="Sakamoto Y."/>
            <person name="Nakade K."/>
            <person name="Sato S."/>
            <person name="Yoshida Y."/>
            <person name="Miyazaki K."/>
            <person name="Natsume S."/>
            <person name="Konno N."/>
        </authorList>
    </citation>
    <scope>NUCLEOTIDE SEQUENCE [LARGE SCALE GENOMIC DNA]</scope>
    <source>
        <strain evidence="2 3">NBRC 111202</strain>
    </source>
</reference>